<dbReference type="Proteomes" id="UP000075515">
    <property type="component" value="Unassembled WGS sequence"/>
</dbReference>
<evidence type="ECO:0000313" key="2">
    <source>
        <dbReference type="Proteomes" id="UP000075515"/>
    </source>
</evidence>
<comment type="caution">
    <text evidence="1">The sequence shown here is derived from an EMBL/GenBank/DDBJ whole genome shotgun (WGS) entry which is preliminary data.</text>
</comment>
<proteinExistence type="predicted"/>
<gene>
    <name evidence="1" type="ORF">BE18_25600</name>
</gene>
<organism evidence="1 2">
    <name type="scientific">Sorangium cellulosum</name>
    <name type="common">Polyangium cellulosum</name>
    <dbReference type="NCBI Taxonomy" id="56"/>
    <lineage>
        <taxon>Bacteria</taxon>
        <taxon>Pseudomonadati</taxon>
        <taxon>Myxococcota</taxon>
        <taxon>Polyangia</taxon>
        <taxon>Polyangiales</taxon>
        <taxon>Polyangiaceae</taxon>
        <taxon>Sorangium</taxon>
    </lineage>
</organism>
<protein>
    <submittedName>
        <fullName evidence="1">Uncharacterized protein</fullName>
    </submittedName>
</protein>
<accession>A0A150RLJ8</accession>
<reference evidence="1 2" key="1">
    <citation type="submission" date="2014-02" db="EMBL/GenBank/DDBJ databases">
        <title>The small core and large imbalanced accessory genome model reveals a collaborative survival strategy of Sorangium cellulosum strains in nature.</title>
        <authorList>
            <person name="Han K."/>
            <person name="Peng R."/>
            <person name="Blom J."/>
            <person name="Li Y.-Z."/>
        </authorList>
    </citation>
    <scope>NUCLEOTIDE SEQUENCE [LARGE SCALE GENOMIC DNA]</scope>
    <source>
        <strain evidence="1 2">So0149</strain>
    </source>
</reference>
<sequence>MNGGTVSITTPEGRDILDVSCADGTSHHFNRIDAAERECGGFDQLLPRAVLESSPGLQPPPKADLTDAEEMKKYAGFISFRVHYPPIDPSTDSEGIVKETPAEVVEYFNCVIPPAAPLCFNGEKDGLETDIDCGGTLCDRDCGDGQACVTPDDCTSGICDVDPSTGFKVCQAAPAGEGGAGGTGGTGGQ</sequence>
<dbReference type="AlphaFoldDB" id="A0A150RLJ8"/>
<dbReference type="EMBL" id="JEMC01003534">
    <property type="protein sequence ID" value="KYF80608.1"/>
    <property type="molecule type" value="Genomic_DNA"/>
</dbReference>
<evidence type="ECO:0000313" key="1">
    <source>
        <dbReference type="EMBL" id="KYF80608.1"/>
    </source>
</evidence>
<name>A0A150RLJ8_SORCE</name>